<dbReference type="EMBL" id="CM026421">
    <property type="protein sequence ID" value="KAG0593130.1"/>
    <property type="molecule type" value="Genomic_DNA"/>
</dbReference>
<dbReference type="InterPro" id="IPR057326">
    <property type="entry name" value="KR_dom"/>
</dbReference>
<dbReference type="InterPro" id="IPR002347">
    <property type="entry name" value="SDR_fam"/>
</dbReference>
<feature type="domain" description="Ketoreductase" evidence="5">
    <location>
        <begin position="81"/>
        <end position="258"/>
    </location>
</feature>
<evidence type="ECO:0000313" key="7">
    <source>
        <dbReference type="Proteomes" id="UP000822688"/>
    </source>
</evidence>
<evidence type="ECO:0000256" key="4">
    <source>
        <dbReference type="ARBA" id="ARBA00023098"/>
    </source>
</evidence>
<evidence type="ECO:0000256" key="2">
    <source>
        <dbReference type="ARBA" id="ARBA00023002"/>
    </source>
</evidence>
<dbReference type="PANTHER" id="PTHR43180:SF28">
    <property type="entry name" value="NAD(P)-BINDING ROSSMANN-FOLD SUPERFAMILY PROTEIN"/>
    <property type="match status" value="1"/>
</dbReference>
<reference evidence="6" key="1">
    <citation type="submission" date="2020-06" db="EMBL/GenBank/DDBJ databases">
        <title>WGS assembly of Ceratodon purpureus strain R40.</title>
        <authorList>
            <person name="Carey S.B."/>
            <person name="Jenkins J."/>
            <person name="Shu S."/>
            <person name="Lovell J.T."/>
            <person name="Sreedasyam A."/>
            <person name="Maumus F."/>
            <person name="Tiley G.P."/>
            <person name="Fernandez-Pozo N."/>
            <person name="Barry K."/>
            <person name="Chen C."/>
            <person name="Wang M."/>
            <person name="Lipzen A."/>
            <person name="Daum C."/>
            <person name="Saski C.A."/>
            <person name="Payton A.C."/>
            <person name="Mcbreen J.C."/>
            <person name="Conrad R.E."/>
            <person name="Kollar L.M."/>
            <person name="Olsson S."/>
            <person name="Huttunen S."/>
            <person name="Landis J.B."/>
            <person name="Wickett N.J."/>
            <person name="Johnson M.G."/>
            <person name="Rensing S.A."/>
            <person name="Grimwood J."/>
            <person name="Schmutz J."/>
            <person name="Mcdaniel S.F."/>
        </authorList>
    </citation>
    <scope>NUCLEOTIDE SEQUENCE</scope>
    <source>
        <strain evidence="6">R40</strain>
    </source>
</reference>
<dbReference type="GO" id="GO:0006629">
    <property type="term" value="P:lipid metabolic process"/>
    <property type="evidence" value="ECO:0007669"/>
    <property type="project" value="UniProtKB-KW"/>
</dbReference>
<organism evidence="6 7">
    <name type="scientific">Ceratodon purpureus</name>
    <name type="common">Fire moss</name>
    <name type="synonym">Dicranum purpureum</name>
    <dbReference type="NCBI Taxonomy" id="3225"/>
    <lineage>
        <taxon>Eukaryota</taxon>
        <taxon>Viridiplantae</taxon>
        <taxon>Streptophyta</taxon>
        <taxon>Embryophyta</taxon>
        <taxon>Bryophyta</taxon>
        <taxon>Bryophytina</taxon>
        <taxon>Bryopsida</taxon>
        <taxon>Dicranidae</taxon>
        <taxon>Pseudoditrichales</taxon>
        <taxon>Ditrichaceae</taxon>
        <taxon>Ceratodon</taxon>
    </lineage>
</organism>
<keyword evidence="2" id="KW-0560">Oxidoreductase</keyword>
<dbReference type="PRINTS" id="PR00081">
    <property type="entry name" value="GDHRDH"/>
</dbReference>
<dbReference type="SMART" id="SM00822">
    <property type="entry name" value="PKS_KR"/>
    <property type="match status" value="1"/>
</dbReference>
<evidence type="ECO:0000256" key="1">
    <source>
        <dbReference type="ARBA" id="ARBA00006484"/>
    </source>
</evidence>
<dbReference type="GO" id="GO:0016491">
    <property type="term" value="F:oxidoreductase activity"/>
    <property type="evidence" value="ECO:0007669"/>
    <property type="project" value="UniProtKB-KW"/>
</dbReference>
<dbReference type="Pfam" id="PF13561">
    <property type="entry name" value="adh_short_C2"/>
    <property type="match status" value="1"/>
</dbReference>
<gene>
    <name evidence="6" type="ORF">KC19_1G306600</name>
</gene>
<keyword evidence="7" id="KW-1185">Reference proteome</keyword>
<accession>A0A8T0JB43</accession>
<proteinExistence type="inferred from homology"/>
<keyword evidence="3" id="KW-0520">NAD</keyword>
<comment type="caution">
    <text evidence="6">The sequence shown here is derived from an EMBL/GenBank/DDBJ whole genome shotgun (WGS) entry which is preliminary data.</text>
</comment>
<dbReference type="Proteomes" id="UP000822688">
    <property type="component" value="Chromosome 1"/>
</dbReference>
<keyword evidence="4" id="KW-0443">Lipid metabolism</keyword>
<dbReference type="InterPro" id="IPR036291">
    <property type="entry name" value="NAD(P)-bd_dom_sf"/>
</dbReference>
<name>A0A8T0JB43_CERPU</name>
<evidence type="ECO:0000256" key="3">
    <source>
        <dbReference type="ARBA" id="ARBA00023027"/>
    </source>
</evidence>
<protein>
    <recommendedName>
        <fullName evidence="5">Ketoreductase domain-containing protein</fullName>
    </recommendedName>
</protein>
<dbReference type="FunFam" id="3.40.50.720:FF:000084">
    <property type="entry name" value="Short-chain dehydrogenase reductase"/>
    <property type="match status" value="1"/>
</dbReference>
<evidence type="ECO:0000259" key="5">
    <source>
        <dbReference type="SMART" id="SM00822"/>
    </source>
</evidence>
<dbReference type="SUPFAM" id="SSF51735">
    <property type="entry name" value="NAD(P)-binding Rossmann-fold domains"/>
    <property type="match status" value="1"/>
</dbReference>
<dbReference type="Gene3D" id="3.40.50.720">
    <property type="entry name" value="NAD(P)-binding Rossmann-like Domain"/>
    <property type="match status" value="1"/>
</dbReference>
<comment type="similarity">
    <text evidence="1">Belongs to the short-chain dehydrogenases/reductases (SDR) family.</text>
</comment>
<evidence type="ECO:0000313" key="6">
    <source>
        <dbReference type="EMBL" id="KAG0593130.1"/>
    </source>
</evidence>
<dbReference type="PANTHER" id="PTHR43180">
    <property type="entry name" value="3-OXOACYL-(ACYL-CARRIER-PROTEIN) REDUCTASE (AFU_ORTHOLOGUE AFUA_6G11210)"/>
    <property type="match status" value="1"/>
</dbReference>
<sequence>MFHLRTCLSFLGEGISILSTQLDEESSRLSTVHSPYQQYAKVGLSRTFKKAETLKPILCALPRSYSSSSTGPLWGGRFAGKVVVITGGASGIGEATARLFVKHGAYVVIADINNEGGSRLSEELGEQAQFVSCDVRNEQDVAALVDEAMSWKGKLDVYHSNAGFVGALGSIEELNLADFDETVSVNLRGAVVGIKHATRVMKPARSGAIVCTGSTASVMGGLGPHTYCVSKTALKGLVRSTALELRSYGIRVNMVSPDATATPMFQRVMEDSTGEPYTLEKTKERMAQKALLPNRPLTSEDVANAVLFLSSDEAGYISGHNLLLDAARTVGLPVPPGFNHWFAGYSPILR</sequence>
<dbReference type="AlphaFoldDB" id="A0A8T0JB43"/>